<name>A0A314KIH3_NICAT</name>
<dbReference type="Pfam" id="PF08284">
    <property type="entry name" value="RVP_2"/>
    <property type="match status" value="1"/>
</dbReference>
<protein>
    <recommendedName>
        <fullName evidence="4">Retrotransposon gag domain-containing protein</fullName>
    </recommendedName>
</protein>
<sequence>MSLALEFEQKSGPNRSTRGPNWTATNRSNSQTSSSFAKNVPGSASSFPANYYTRNPLPSNQTTTQPQQARVWDAERKIQMAKGLCYHCNEKFSPGHRCKFQNLSLMEIADEEQIIGDEVANAEVDETPEADLAEISFHAILGHSVSATMKLQGSINQRQILILADSGSTHNFVAEPVVEELKIIIDIVPTFGVQIGNGDIIRCNKVCKNVTVQLPGLTITQDYYPFSIGGADL</sequence>
<evidence type="ECO:0000313" key="3">
    <source>
        <dbReference type="Proteomes" id="UP000187609"/>
    </source>
</evidence>
<dbReference type="Gramene" id="OIT28980">
    <property type="protein sequence ID" value="OIT28980"/>
    <property type="gene ID" value="A4A49_56216"/>
</dbReference>
<feature type="compositionally biased region" description="Polar residues" evidence="1">
    <location>
        <begin position="11"/>
        <end position="67"/>
    </location>
</feature>
<keyword evidence="3" id="KW-1185">Reference proteome</keyword>
<accession>A0A314KIH3</accession>
<reference evidence="2" key="1">
    <citation type="submission" date="2016-11" db="EMBL/GenBank/DDBJ databases">
        <title>The genome of Nicotiana attenuata.</title>
        <authorList>
            <person name="Xu S."/>
            <person name="Brockmoeller T."/>
            <person name="Gaquerel E."/>
            <person name="Navarro A."/>
            <person name="Kuhl H."/>
            <person name="Gase K."/>
            <person name="Ling Z."/>
            <person name="Zhou W."/>
            <person name="Kreitzer C."/>
            <person name="Stanke M."/>
            <person name="Tang H."/>
            <person name="Lyons E."/>
            <person name="Pandey P."/>
            <person name="Pandey S.P."/>
            <person name="Timmermann B."/>
            <person name="Baldwin I.T."/>
        </authorList>
    </citation>
    <scope>NUCLEOTIDE SEQUENCE [LARGE SCALE GENOMIC DNA]</scope>
    <source>
        <strain evidence="2">UT</strain>
    </source>
</reference>
<dbReference type="AlphaFoldDB" id="A0A314KIH3"/>
<comment type="caution">
    <text evidence="2">The sequence shown here is derived from an EMBL/GenBank/DDBJ whole genome shotgun (WGS) entry which is preliminary data.</text>
</comment>
<dbReference type="Gene3D" id="2.40.70.10">
    <property type="entry name" value="Acid Proteases"/>
    <property type="match status" value="1"/>
</dbReference>
<dbReference type="EMBL" id="MJEQ01001895">
    <property type="protein sequence ID" value="OIT28980.1"/>
    <property type="molecule type" value="Genomic_DNA"/>
</dbReference>
<organism evidence="2 3">
    <name type="scientific">Nicotiana attenuata</name>
    <name type="common">Coyote tobacco</name>
    <dbReference type="NCBI Taxonomy" id="49451"/>
    <lineage>
        <taxon>Eukaryota</taxon>
        <taxon>Viridiplantae</taxon>
        <taxon>Streptophyta</taxon>
        <taxon>Embryophyta</taxon>
        <taxon>Tracheophyta</taxon>
        <taxon>Spermatophyta</taxon>
        <taxon>Magnoliopsida</taxon>
        <taxon>eudicotyledons</taxon>
        <taxon>Gunneridae</taxon>
        <taxon>Pentapetalae</taxon>
        <taxon>asterids</taxon>
        <taxon>lamiids</taxon>
        <taxon>Solanales</taxon>
        <taxon>Solanaceae</taxon>
        <taxon>Nicotianoideae</taxon>
        <taxon>Nicotianeae</taxon>
        <taxon>Nicotiana</taxon>
    </lineage>
</organism>
<evidence type="ECO:0000313" key="2">
    <source>
        <dbReference type="EMBL" id="OIT28980.1"/>
    </source>
</evidence>
<dbReference type="InterPro" id="IPR021109">
    <property type="entry name" value="Peptidase_aspartic_dom_sf"/>
</dbReference>
<gene>
    <name evidence="2" type="ORF">A4A49_56216</name>
</gene>
<evidence type="ECO:0008006" key="4">
    <source>
        <dbReference type="Google" id="ProtNLM"/>
    </source>
</evidence>
<evidence type="ECO:0000256" key="1">
    <source>
        <dbReference type="SAM" id="MobiDB-lite"/>
    </source>
</evidence>
<dbReference type="Proteomes" id="UP000187609">
    <property type="component" value="Unassembled WGS sequence"/>
</dbReference>
<proteinExistence type="predicted"/>
<feature type="region of interest" description="Disordered" evidence="1">
    <location>
        <begin position="1"/>
        <end position="67"/>
    </location>
</feature>
<feature type="non-terminal residue" evidence="2">
    <location>
        <position position="233"/>
    </location>
</feature>
<dbReference type="CDD" id="cd00303">
    <property type="entry name" value="retropepsin_like"/>
    <property type="match status" value="1"/>
</dbReference>